<dbReference type="VEuPathDB" id="FungiDB:NECHADRAFT_30505"/>
<feature type="non-terminal residue" evidence="2">
    <location>
        <position position="832"/>
    </location>
</feature>
<dbReference type="OrthoDB" id="65716at2759"/>
<feature type="non-terminal residue" evidence="2">
    <location>
        <position position="1"/>
    </location>
</feature>
<gene>
    <name evidence="2" type="ORF">NECHADRAFT_30505</name>
</gene>
<keyword evidence="1" id="KW-0469">Meiosis</keyword>
<dbReference type="RefSeq" id="XP_003049833.1">
    <property type="nucleotide sequence ID" value="XM_003049787.1"/>
</dbReference>
<dbReference type="Pfam" id="PF08631">
    <property type="entry name" value="SPO22"/>
    <property type="match status" value="1"/>
</dbReference>
<protein>
    <recommendedName>
        <fullName evidence="4">Protein ZIP4 homolog</fullName>
    </recommendedName>
</protein>
<dbReference type="OMA" id="QIAYPEM"/>
<dbReference type="PANTHER" id="PTHR40375:SF2">
    <property type="entry name" value="SPORULATION-SPECIFIC PROTEIN 22"/>
    <property type="match status" value="1"/>
</dbReference>
<reference evidence="2 3" key="1">
    <citation type="journal article" date="2009" name="PLoS Genet.">
        <title>The genome of Nectria haematococca: contribution of supernumerary chromosomes to gene expansion.</title>
        <authorList>
            <person name="Coleman J.J."/>
            <person name="Rounsley S.D."/>
            <person name="Rodriguez-Carres M."/>
            <person name="Kuo A."/>
            <person name="Wasmann C.C."/>
            <person name="Grimwood J."/>
            <person name="Schmutz J."/>
            <person name="Taga M."/>
            <person name="White G.J."/>
            <person name="Zhou S."/>
            <person name="Schwartz D.C."/>
            <person name="Freitag M."/>
            <person name="Ma L.J."/>
            <person name="Danchin E.G."/>
            <person name="Henrissat B."/>
            <person name="Coutinho P.M."/>
            <person name="Nelson D.R."/>
            <person name="Straney D."/>
            <person name="Napoli C.A."/>
            <person name="Barker B.M."/>
            <person name="Gribskov M."/>
            <person name="Rep M."/>
            <person name="Kroken S."/>
            <person name="Molnar I."/>
            <person name="Rensing C."/>
            <person name="Kennell J.C."/>
            <person name="Zamora J."/>
            <person name="Farman M.L."/>
            <person name="Selker E.U."/>
            <person name="Salamov A."/>
            <person name="Shapiro H."/>
            <person name="Pangilinan J."/>
            <person name="Lindquist E."/>
            <person name="Lamers C."/>
            <person name="Grigoriev I.V."/>
            <person name="Geiser D.M."/>
            <person name="Covert S.F."/>
            <person name="Temporini E."/>
            <person name="Vanetten H.D."/>
        </authorList>
    </citation>
    <scope>NUCLEOTIDE SEQUENCE [LARGE SCALE GENOMIC DNA]</scope>
    <source>
        <strain evidence="3">ATCC MYA-4622 / CBS 123669 / FGSC 9596 / NRRL 45880 / 77-13-4</strain>
    </source>
</reference>
<sequence length="832" mass="93850">SEFSADLLPKLPTAHDSSSTDTLLADLNHHITTVNAISQKPGTVSPETAEDLKEAGRALWNECIKEKRKQNDVLASPLKSRLLVRTRLFSFLVNVFARESLRGRRGNGEDDAVAIINQGLMLAKVCITESDLDAARLGLAKVTTYIDKLRQLDAENHIGPGHRLNIEAEYLTMRCALSSKEDRLDVAEHMYTKADNLLCCLDPFSAEHLADTLQDIGTNLSGKGDHEMALKWLRRAHALINGQELERLSTEGLEIRMVIHHDLIQTLLATRSPERVQEADDLVSYVESEIGDKPVVLHWKLEILQRGPSEIFDVDACASILRRMVRSMDLSDATLGFLLHNINELRERGSRLAIGLLDELLLTRLLPCGNMEWIGKTLVRRIWMGTMENEASDAATRLIQLLEQLAEDSRPCNIDNDQLTRYLMFKVSLISWDHDLGRQCVEFLSKSSEKDRSRDILYACVREAQQLGDKLCTLEALKAVTETFTADSSTVAAAHLPSVLRCAIRMIHYIETQDNQGADQVSVLIQDTCDVFEKGNYLSILTHIAAEHAKSDPRCENGNKIFTVAELEWFRKNAYNVGLMAMRCHFVMAAAIVSNARTEDKVDEALQRYLEVRQHVAIFDGLFENHFQSILAARNARVYTDLTAKMSTLFVFDFEGAICLKNWDDLGQIIRKVRVCKDEKMYKAMGDCLLRSNASGQVVYTNLRLIINEIFALEQFDNQRLAKYLRCMFHAVLPLDDSLSLQVVEQALQIARECSQMQKPFPTDELDWIVVTTFNHALDIHARGDEEMCQQWAHKALALAEYMSDRGDLKDVLRERVAKLCLGKGTSTSTSS</sequence>
<dbReference type="eggNOG" id="KOG4814">
    <property type="taxonomic scope" value="Eukaryota"/>
</dbReference>
<dbReference type="Proteomes" id="UP000005206">
    <property type="component" value="Chromosome 1"/>
</dbReference>
<dbReference type="InParanoid" id="C7YW66"/>
<dbReference type="GO" id="GO:0051321">
    <property type="term" value="P:meiotic cell cycle"/>
    <property type="evidence" value="ECO:0007669"/>
    <property type="project" value="UniProtKB-KW"/>
</dbReference>
<dbReference type="PANTHER" id="PTHR40375">
    <property type="entry name" value="SPORULATION-SPECIFIC PROTEIN 22"/>
    <property type="match status" value="1"/>
</dbReference>
<evidence type="ECO:0000256" key="1">
    <source>
        <dbReference type="ARBA" id="ARBA00023254"/>
    </source>
</evidence>
<dbReference type="AlphaFoldDB" id="C7YW66"/>
<evidence type="ECO:0008006" key="4">
    <source>
        <dbReference type="Google" id="ProtNLM"/>
    </source>
</evidence>
<organism evidence="2 3">
    <name type="scientific">Fusarium vanettenii (strain ATCC MYA-4622 / CBS 123669 / FGSC 9596 / NRRL 45880 / 77-13-4)</name>
    <name type="common">Fusarium solani subsp. pisi</name>
    <dbReference type="NCBI Taxonomy" id="660122"/>
    <lineage>
        <taxon>Eukaryota</taxon>
        <taxon>Fungi</taxon>
        <taxon>Dikarya</taxon>
        <taxon>Ascomycota</taxon>
        <taxon>Pezizomycotina</taxon>
        <taxon>Sordariomycetes</taxon>
        <taxon>Hypocreomycetidae</taxon>
        <taxon>Hypocreales</taxon>
        <taxon>Nectriaceae</taxon>
        <taxon>Fusarium</taxon>
        <taxon>Fusarium solani species complex</taxon>
        <taxon>Fusarium vanettenii</taxon>
    </lineage>
</organism>
<dbReference type="GeneID" id="9677201"/>
<dbReference type="STRING" id="660122.C7YW66"/>
<dbReference type="EMBL" id="GG698901">
    <property type="protein sequence ID" value="EEU44120.1"/>
    <property type="molecule type" value="Genomic_DNA"/>
</dbReference>
<dbReference type="InterPro" id="IPR039057">
    <property type="entry name" value="Spo22/ZIP4"/>
</dbReference>
<dbReference type="GO" id="GO:0090173">
    <property type="term" value="P:regulation of synaptonemal complex assembly"/>
    <property type="evidence" value="ECO:0007669"/>
    <property type="project" value="InterPro"/>
</dbReference>
<dbReference type="HOGENOM" id="CLU_001453_0_0_1"/>
<evidence type="ECO:0000313" key="2">
    <source>
        <dbReference type="EMBL" id="EEU44120.1"/>
    </source>
</evidence>
<dbReference type="KEGG" id="nhe:NECHADRAFT_30505"/>
<keyword evidence="3" id="KW-1185">Reference proteome</keyword>
<name>C7YW66_FUSV7</name>
<proteinExistence type="predicted"/>
<evidence type="ECO:0000313" key="3">
    <source>
        <dbReference type="Proteomes" id="UP000005206"/>
    </source>
</evidence>
<dbReference type="InterPro" id="IPR013940">
    <property type="entry name" value="Spo22/ZIP4/TEX11"/>
</dbReference>
<accession>C7YW66</accession>